<dbReference type="EMBL" id="QAOG01000004">
    <property type="protein sequence ID" value="PTQ59690.1"/>
    <property type="molecule type" value="Genomic_DNA"/>
</dbReference>
<comment type="caution">
    <text evidence="4">The sequence shown here is derived from an EMBL/GenBank/DDBJ whole genome shotgun (WGS) entry which is preliminary data.</text>
</comment>
<keyword evidence="2" id="KW-0732">Signal</keyword>
<dbReference type="InterPro" id="IPR053140">
    <property type="entry name" value="GDSL_Rv0518-like"/>
</dbReference>
<dbReference type="GO" id="GO:0016788">
    <property type="term" value="F:hydrolase activity, acting on ester bonds"/>
    <property type="evidence" value="ECO:0007669"/>
    <property type="project" value="UniProtKB-ARBA"/>
</dbReference>
<dbReference type="RefSeq" id="WP_107958384.1">
    <property type="nucleotide sequence ID" value="NZ_QAOG01000004.1"/>
</dbReference>
<accession>A0A2T5GK46</accession>
<dbReference type="PANTHER" id="PTHR43784:SF2">
    <property type="entry name" value="GDSL-LIKE LIPASE_ACYLHYDROLASE, PUTATIVE (AFU_ORTHOLOGUE AFUA_2G00820)-RELATED"/>
    <property type="match status" value="1"/>
</dbReference>
<evidence type="ECO:0000313" key="4">
    <source>
        <dbReference type="EMBL" id="PTQ59690.1"/>
    </source>
</evidence>
<evidence type="ECO:0000256" key="2">
    <source>
        <dbReference type="SAM" id="SignalP"/>
    </source>
</evidence>
<dbReference type="Proteomes" id="UP000244189">
    <property type="component" value="Unassembled WGS sequence"/>
</dbReference>
<feature type="domain" description="SGNH hydrolase-type esterase" evidence="3">
    <location>
        <begin position="199"/>
        <end position="396"/>
    </location>
</feature>
<evidence type="ECO:0000256" key="1">
    <source>
        <dbReference type="SAM" id="MobiDB-lite"/>
    </source>
</evidence>
<dbReference type="CDD" id="cd01830">
    <property type="entry name" value="XynE_like"/>
    <property type="match status" value="1"/>
</dbReference>
<sequence>MSRWTIAFLSACLLSASAEARDTAHTWIASWGSSQMIADGDNALPADRARAITLRQVIRISAGGTRIRVRLSNAFGTRPLVIGAGHVARSAAPATSQIAGGMRLTFSGRADAVIPAGAELYSDPVALPLAAGADLAISLYLPEAAAPQTGHPGARAISYTLAGDHVADADLAGAAQATHWYALADLEVSGPANAATIVAIGDSITDGYGVKPNRNTRWTDVLAERLRRVPASRGIGVVNAGIGGNRILLDGLGPNLMARFDRDVIARSGVRWAIVLEGVNDLGVLTREAPATPAAHTALVTQITTGYTELVARAHAHGIRVIGATIMPFGGNDYYHPGPATEADRQAVNAFVRTSGVFDAVIDFDRVMRDPAQPIRLDPAVDSGDHLHPSEAGYRRMGEAVPLALFRSPPRTKRDASAHTASARPRRR</sequence>
<reference evidence="4 5" key="1">
    <citation type="submission" date="2018-04" db="EMBL/GenBank/DDBJ databases">
        <title>Genomic Encyclopedia of Type Strains, Phase III (KMG-III): the genomes of soil and plant-associated and newly described type strains.</title>
        <authorList>
            <person name="Whitman W."/>
        </authorList>
    </citation>
    <scope>NUCLEOTIDE SEQUENCE [LARGE SCALE GENOMIC DNA]</scope>
    <source>
        <strain evidence="4 5">MA101b</strain>
    </source>
</reference>
<organism evidence="4 5">
    <name type="scientific">Sphingomonas aurantiaca</name>
    <dbReference type="NCBI Taxonomy" id="185949"/>
    <lineage>
        <taxon>Bacteria</taxon>
        <taxon>Pseudomonadati</taxon>
        <taxon>Pseudomonadota</taxon>
        <taxon>Alphaproteobacteria</taxon>
        <taxon>Sphingomonadales</taxon>
        <taxon>Sphingomonadaceae</taxon>
        <taxon>Sphingomonas</taxon>
    </lineage>
</organism>
<dbReference type="SUPFAM" id="SSF52266">
    <property type="entry name" value="SGNH hydrolase"/>
    <property type="match status" value="1"/>
</dbReference>
<gene>
    <name evidence="4" type="ORF">C8J26_2542</name>
</gene>
<protein>
    <submittedName>
        <fullName evidence="4">Lysophospholipase L1-like esterase</fullName>
    </submittedName>
</protein>
<evidence type="ECO:0000259" key="3">
    <source>
        <dbReference type="Pfam" id="PF13472"/>
    </source>
</evidence>
<name>A0A2T5GK46_9SPHN</name>
<evidence type="ECO:0000313" key="5">
    <source>
        <dbReference type="Proteomes" id="UP000244189"/>
    </source>
</evidence>
<proteinExistence type="predicted"/>
<dbReference type="InterPro" id="IPR013830">
    <property type="entry name" value="SGNH_hydro"/>
</dbReference>
<dbReference type="AlphaFoldDB" id="A0A2T5GK46"/>
<feature type="signal peptide" evidence="2">
    <location>
        <begin position="1"/>
        <end position="20"/>
    </location>
</feature>
<dbReference type="Gene3D" id="3.40.50.1110">
    <property type="entry name" value="SGNH hydrolase"/>
    <property type="match status" value="1"/>
</dbReference>
<dbReference type="InterPro" id="IPR036514">
    <property type="entry name" value="SGNH_hydro_sf"/>
</dbReference>
<dbReference type="PANTHER" id="PTHR43784">
    <property type="entry name" value="GDSL-LIKE LIPASE/ACYLHYDROLASE, PUTATIVE (AFU_ORTHOLOGUE AFUA_2G00820)-RELATED"/>
    <property type="match status" value="1"/>
</dbReference>
<dbReference type="Pfam" id="PF13472">
    <property type="entry name" value="Lipase_GDSL_2"/>
    <property type="match status" value="1"/>
</dbReference>
<feature type="chain" id="PRO_5015606943" evidence="2">
    <location>
        <begin position="21"/>
        <end position="428"/>
    </location>
</feature>
<keyword evidence="5" id="KW-1185">Reference proteome</keyword>
<feature type="region of interest" description="Disordered" evidence="1">
    <location>
        <begin position="405"/>
        <end position="428"/>
    </location>
</feature>